<evidence type="ECO:0000313" key="2">
    <source>
        <dbReference type="Proteomes" id="UP000789739"/>
    </source>
</evidence>
<gene>
    <name evidence="1" type="ORF">PBRASI_LOCUS6858</name>
</gene>
<evidence type="ECO:0000313" key="1">
    <source>
        <dbReference type="EMBL" id="CAG8585750.1"/>
    </source>
</evidence>
<dbReference type="OrthoDB" id="2371393at2759"/>
<dbReference type="PROSITE" id="PS00018">
    <property type="entry name" value="EF_HAND_1"/>
    <property type="match status" value="1"/>
</dbReference>
<reference evidence="1" key="1">
    <citation type="submission" date="2021-06" db="EMBL/GenBank/DDBJ databases">
        <authorList>
            <person name="Kallberg Y."/>
            <person name="Tangrot J."/>
            <person name="Rosling A."/>
        </authorList>
    </citation>
    <scope>NUCLEOTIDE SEQUENCE</scope>
    <source>
        <strain evidence="1">BR232B</strain>
    </source>
</reference>
<protein>
    <submittedName>
        <fullName evidence="1">9483_t:CDS:1</fullName>
    </submittedName>
</protein>
<dbReference type="InterPro" id="IPR018247">
    <property type="entry name" value="EF_Hand_1_Ca_BS"/>
</dbReference>
<keyword evidence="2" id="KW-1185">Reference proteome</keyword>
<dbReference type="Proteomes" id="UP000789739">
    <property type="component" value="Unassembled WGS sequence"/>
</dbReference>
<comment type="caution">
    <text evidence="1">The sequence shown here is derived from an EMBL/GenBank/DDBJ whole genome shotgun (WGS) entry which is preliminary data.</text>
</comment>
<dbReference type="EMBL" id="CAJVPI010000969">
    <property type="protein sequence ID" value="CAG8585750.1"/>
    <property type="molecule type" value="Genomic_DNA"/>
</dbReference>
<sequence>MNIWRASYDSKDVSSNQSIQNEEWKRGYQHLTVTDGPGRGKTTFMTRGCAKVMRSHFKDNYTGRCFLWDLDVSPLDSTEIRLFRDVTGEVTNIAGAQTVLALRILHQSINGNLKYIGFLANLEIVLKRSLLELEDITLEAVLEHIHAPSTLSSLPGIVLLHISETNSLLDKPPYDILQLLMKAAYHFNKNQASSPGGHYMLITSFDSSYRAELLEAFNVSGMQPFLIHLRPMTVQTYEQILCGLGKKAIEEGTEANALIEKFKFYAPRQFAAALADCGDNVRLFSLMVYTVGCYSHKSRSFSWNRLFQNLLEFSNNTVHVARWMNTVHHLVLTSFPKYITRLQQLDTPCLLRVLTPALLGDPIDVNPSSKIMESDISWTDLEKDGAISLVRNDGFIHVELPFMLVQLFLGRVQDNCDSVVTFIHLLNHLHDESNWHQNEKCDVAMVVLRLLNWHFSHPARNTFTLKDVLPDLHGTAANIQLKIPQAIQQLDFLGNYIRELNRHFNDNEDLKEGAYIGAGNETFADSWIVFERNSDDSGPNADATVNNSVVVLGLESMRRAKEEPLRAEYFNLHKNKMGNKLPKGIPFVFMMVADMRGDDIVAEEDEVIVVSENMEKLYGRWLAQRRRFALFKEKRQGR</sequence>
<organism evidence="1 2">
    <name type="scientific">Paraglomus brasilianum</name>
    <dbReference type="NCBI Taxonomy" id="144538"/>
    <lineage>
        <taxon>Eukaryota</taxon>
        <taxon>Fungi</taxon>
        <taxon>Fungi incertae sedis</taxon>
        <taxon>Mucoromycota</taxon>
        <taxon>Glomeromycotina</taxon>
        <taxon>Glomeromycetes</taxon>
        <taxon>Paraglomerales</taxon>
        <taxon>Paraglomeraceae</taxon>
        <taxon>Paraglomus</taxon>
    </lineage>
</organism>
<proteinExistence type="predicted"/>
<dbReference type="AlphaFoldDB" id="A0A9N9C3L6"/>
<name>A0A9N9C3L6_9GLOM</name>
<accession>A0A9N9C3L6</accession>